<dbReference type="PANTHER" id="PTHR22847:SF637">
    <property type="entry name" value="WD REPEAT DOMAIN 5B"/>
    <property type="match status" value="1"/>
</dbReference>
<proteinExistence type="predicted"/>
<keyword evidence="1 3" id="KW-0853">WD repeat</keyword>
<dbReference type="Proteomes" id="UP000647836">
    <property type="component" value="Unassembled WGS sequence"/>
</dbReference>
<dbReference type="InterPro" id="IPR036322">
    <property type="entry name" value="WD40_repeat_dom_sf"/>
</dbReference>
<keyword evidence="4" id="KW-0812">Transmembrane</keyword>
<protein>
    <recommendedName>
        <fullName evidence="5">Novel STAND NTPase 1 domain-containing protein</fullName>
    </recommendedName>
</protein>
<dbReference type="RefSeq" id="WP_194044416.1">
    <property type="nucleotide sequence ID" value="NZ_JADEXF010000399.1"/>
</dbReference>
<dbReference type="InterPro" id="IPR020472">
    <property type="entry name" value="WD40_PAC1"/>
</dbReference>
<dbReference type="Gene3D" id="1.10.1220.10">
    <property type="entry name" value="Met repressor-like"/>
    <property type="match status" value="1"/>
</dbReference>
<comment type="caution">
    <text evidence="6">The sequence shown here is derived from an EMBL/GenBank/DDBJ whole genome shotgun (WGS) entry which is preliminary data.</text>
</comment>
<dbReference type="Gene3D" id="2.130.10.10">
    <property type="entry name" value="YVTN repeat-like/Quinoprotein amine dehydrogenase"/>
    <property type="match status" value="2"/>
</dbReference>
<dbReference type="SUPFAM" id="SSF50978">
    <property type="entry name" value="WD40 repeat-like"/>
    <property type="match status" value="1"/>
</dbReference>
<name>A0ABR9TZQ6_9NOSO</name>
<reference evidence="6 7" key="1">
    <citation type="submission" date="2020-10" db="EMBL/GenBank/DDBJ databases">
        <authorList>
            <person name="Castelo-Branco R."/>
            <person name="Eusebio N."/>
            <person name="Adriana R."/>
            <person name="Vieira A."/>
            <person name="Brugerolle De Fraissinette N."/>
            <person name="Rezende De Castro R."/>
            <person name="Schneider M.P."/>
            <person name="Vasconcelos V."/>
            <person name="Leao P.N."/>
        </authorList>
    </citation>
    <scope>NUCLEOTIDE SEQUENCE [LARGE SCALE GENOMIC DNA]</scope>
    <source>
        <strain evidence="6 7">LEGE 07299</strain>
    </source>
</reference>
<dbReference type="InterPro" id="IPR001680">
    <property type="entry name" value="WD40_rpt"/>
</dbReference>
<keyword evidence="7" id="KW-1185">Reference proteome</keyword>
<dbReference type="SUPFAM" id="SSF48452">
    <property type="entry name" value="TPR-like"/>
    <property type="match status" value="1"/>
</dbReference>
<dbReference type="Pfam" id="PF20703">
    <property type="entry name" value="nSTAND1"/>
    <property type="match status" value="1"/>
</dbReference>
<feature type="domain" description="Novel STAND NTPase 1" evidence="5">
    <location>
        <begin position="485"/>
        <end position="827"/>
    </location>
</feature>
<dbReference type="InterPro" id="IPR013321">
    <property type="entry name" value="Arc_rbn_hlx_hlx"/>
</dbReference>
<dbReference type="EMBL" id="JADEXF010000399">
    <property type="protein sequence ID" value="MBE9105907.1"/>
    <property type="molecule type" value="Genomic_DNA"/>
</dbReference>
<dbReference type="InterPro" id="IPR015943">
    <property type="entry name" value="WD40/YVTN_repeat-like_dom_sf"/>
</dbReference>
<dbReference type="SUPFAM" id="SSF52540">
    <property type="entry name" value="P-loop containing nucleoside triphosphate hydrolases"/>
    <property type="match status" value="1"/>
</dbReference>
<evidence type="ECO:0000259" key="5">
    <source>
        <dbReference type="Pfam" id="PF20703"/>
    </source>
</evidence>
<evidence type="ECO:0000313" key="7">
    <source>
        <dbReference type="Proteomes" id="UP000647836"/>
    </source>
</evidence>
<feature type="repeat" description="WD" evidence="3">
    <location>
        <begin position="1007"/>
        <end position="1032"/>
    </location>
</feature>
<dbReference type="InterPro" id="IPR011990">
    <property type="entry name" value="TPR-like_helical_dom_sf"/>
</dbReference>
<dbReference type="PRINTS" id="PR00320">
    <property type="entry name" value="GPROTEINBRPT"/>
</dbReference>
<gene>
    <name evidence="6" type="ORF">IQ229_13455</name>
</gene>
<evidence type="ECO:0000256" key="2">
    <source>
        <dbReference type="ARBA" id="ARBA00022737"/>
    </source>
</evidence>
<dbReference type="InterPro" id="IPR049052">
    <property type="entry name" value="nSTAND1"/>
</dbReference>
<dbReference type="Pfam" id="PF00400">
    <property type="entry name" value="WD40"/>
    <property type="match status" value="4"/>
</dbReference>
<evidence type="ECO:0000256" key="4">
    <source>
        <dbReference type="SAM" id="Phobius"/>
    </source>
</evidence>
<feature type="repeat" description="WD" evidence="3">
    <location>
        <begin position="960"/>
        <end position="992"/>
    </location>
</feature>
<feature type="transmembrane region" description="Helical" evidence="4">
    <location>
        <begin position="867"/>
        <end position="885"/>
    </location>
</feature>
<evidence type="ECO:0000313" key="6">
    <source>
        <dbReference type="EMBL" id="MBE9105907.1"/>
    </source>
</evidence>
<dbReference type="InterPro" id="IPR027417">
    <property type="entry name" value="P-loop_NTPase"/>
</dbReference>
<dbReference type="SMART" id="SM00320">
    <property type="entry name" value="WD40"/>
    <property type="match status" value="4"/>
</dbReference>
<keyword evidence="4" id="KW-0472">Membrane</keyword>
<accession>A0ABR9TZQ6</accession>
<dbReference type="PROSITE" id="PS50082">
    <property type="entry name" value="WD_REPEATS_2"/>
    <property type="match status" value="4"/>
</dbReference>
<dbReference type="PANTHER" id="PTHR22847">
    <property type="entry name" value="WD40 REPEAT PROTEIN"/>
    <property type="match status" value="1"/>
</dbReference>
<feature type="repeat" description="WD" evidence="3">
    <location>
        <begin position="1041"/>
        <end position="1073"/>
    </location>
</feature>
<dbReference type="Gene3D" id="1.25.40.10">
    <property type="entry name" value="Tetratricopeptide repeat domain"/>
    <property type="match status" value="1"/>
</dbReference>
<keyword evidence="4" id="KW-1133">Transmembrane helix</keyword>
<evidence type="ECO:0000256" key="3">
    <source>
        <dbReference type="PROSITE-ProRule" id="PRU00221"/>
    </source>
</evidence>
<dbReference type="PROSITE" id="PS50294">
    <property type="entry name" value="WD_REPEATS_REGION"/>
    <property type="match status" value="4"/>
</dbReference>
<feature type="repeat" description="WD" evidence="3">
    <location>
        <begin position="1082"/>
        <end position="1114"/>
    </location>
</feature>
<organism evidence="6 7">
    <name type="scientific">Nostoc cf. edaphicum LEGE 07299</name>
    <dbReference type="NCBI Taxonomy" id="2777974"/>
    <lineage>
        <taxon>Bacteria</taxon>
        <taxon>Bacillati</taxon>
        <taxon>Cyanobacteriota</taxon>
        <taxon>Cyanophyceae</taxon>
        <taxon>Nostocales</taxon>
        <taxon>Nostocaceae</taxon>
        <taxon>Nostoc</taxon>
    </lineage>
</organism>
<keyword evidence="2" id="KW-0677">Repeat</keyword>
<dbReference type="CDD" id="cd00200">
    <property type="entry name" value="WD40"/>
    <property type="match status" value="1"/>
</dbReference>
<sequence>MSNQQEPENLAFDNEHSLQTLVRTITLSQETFSLILLRCNYADLRQRMVERLRQLSPVPIREITLPSSVKTLYTNIREQLGDEQPPALMIFGLESVKDIDTVLTSANQVREEFRKNFPFPILLWVNDSVLQKFIRLATDLENWATIIEFENPTDELINFLQQKSDEIFVGNITPNPQMCRELETARQDLQNRGEVLEAALQASLEFLLGLNDYLHDEIDSALGHYQQSLGFWRQNNYLEQQGILLVNIASAYNRQSEKNQTENQRYWQESKNYLQQAIEIFEQAQRSDLVAKYITKLGEVLRRLQAWSELQSLVEKSLPLHQNYGTPLQLAKDYGFLAEVALEQLRWEEANQLAGQALQILAEIPNLQSNEFSWYRFILAKSQQGLGQVEAAINSLKVAKAESNHQYNPQLYISILERLRLLYFEQGEYLKAFKIKQEQLQIEQQYGFRAFVGASYLNPQRQAINSAQLQVENSETIAQEIAASGRGQDVKRLRERIGGTEHKLTVIHGQSGVGKSSILQGGLIPALQQQAIGERDALPILLRVYTDWVGILGQSLAKAFEEVRGNQLFANLDSSAAILEQLRRNADRNLLTVLMFDQFEEFFFVYPDQGQRRAFYEFLRVCLDIPFVKVTLSLREDYLHYLLELERLFSLGAINNNILDKNIRYYLGNFSPDDAKAVVQSLTERSHFYLEPALIDELVRDLAGELGEVRPIELQIVGTQLQTEKITTLEKYRQFGTKEKLVERFLEEVIQDCGAENEQVARLVLYLLTDENGTRPLKTRAELAADLTAEVDKLDLVLEIFVASRLVLLLPESPVDRYQLVHDYLVSFIRQQQGSDLLAELAQIRQQQKLTEEELNRFLKRRLRDSYIVGVALALLAVLAIAFGIRAEEQRRQVEIGQILALNASSKAHFTSNQEIEALTEGLRAGRRLKQSTWAGDNAKILVLTTLQQAIDGIRERNHLVGHTDAVWGLSFSPNGQLIASGGRDNTVKLWSSNGRFLRNIELHSTITNLNFSPDGQTIATASLDKTVKLWNTNGVLLQTLQGHSGWVYDVGFSPDGKTLVSASADKTLKIWSRDGSLLKTLRGHSGWVNSVSFSPDGKTIASASDDNTVKLWSADGTLLKTLRGHKMCTIKLPCKTERKTMHRRINITLPDETIELIDRVIEKGDRSRFINEAVQYYIAQKTLVNLREQLKEGAIQRADRDLGLVEEWFDLEEELCHRNEK</sequence>
<evidence type="ECO:0000256" key="1">
    <source>
        <dbReference type="ARBA" id="ARBA00022574"/>
    </source>
</evidence>
<dbReference type="CDD" id="cd22231">
    <property type="entry name" value="RHH_NikR_HicB-like"/>
    <property type="match status" value="1"/>
</dbReference>